<dbReference type="SUPFAM" id="SSF53850">
    <property type="entry name" value="Periplasmic binding protein-like II"/>
    <property type="match status" value="1"/>
</dbReference>
<keyword evidence="3" id="KW-0238">DNA-binding</keyword>
<evidence type="ECO:0000256" key="1">
    <source>
        <dbReference type="ARBA" id="ARBA00009437"/>
    </source>
</evidence>
<dbReference type="Gene3D" id="1.10.10.10">
    <property type="entry name" value="Winged helix-like DNA-binding domain superfamily/Winged helix DNA-binding domain"/>
    <property type="match status" value="1"/>
</dbReference>
<protein>
    <submittedName>
        <fullName evidence="6">LysR family transcriptional regulator</fullName>
    </submittedName>
</protein>
<keyword evidence="2" id="KW-0805">Transcription regulation</keyword>
<dbReference type="Pfam" id="PF03466">
    <property type="entry name" value="LysR_substrate"/>
    <property type="match status" value="1"/>
</dbReference>
<sequence>MNSISWRGIRAFLFVAEHGSFTTAAEVSGFSKANLSQLVTELERSLSVQLLHRTTRQLRLTEVGEGYYQRCKRAMGELDGAAEWASQATDELKGKIRMNSVGGLLGEELIAPLVLSFQQAHPEVQVNLDFSSVRVGLIEDHYDVVLRMGSLPDSSLIARKICALTTRYIASPEFLAQHPEISSPEDLQTLPLIYGSVDNWVMKRGDQQSVIHIDKGIKIISGRVMHNAALSGLGITRLADVYCQADIAQGRLVEVLPEWSEQTDISLVCPPIRHQLTRVQALMNWIADHFNDKYQQILRG</sequence>
<dbReference type="PROSITE" id="PS50931">
    <property type="entry name" value="HTH_LYSR"/>
    <property type="match status" value="1"/>
</dbReference>
<proteinExistence type="inferred from homology"/>
<dbReference type="GO" id="GO:0043565">
    <property type="term" value="F:sequence-specific DNA binding"/>
    <property type="evidence" value="ECO:0007669"/>
    <property type="project" value="TreeGrafter"/>
</dbReference>
<keyword evidence="4" id="KW-0804">Transcription</keyword>
<evidence type="ECO:0000313" key="7">
    <source>
        <dbReference type="Proteomes" id="UP000256478"/>
    </source>
</evidence>
<dbReference type="InterPro" id="IPR005119">
    <property type="entry name" value="LysR_subst-bd"/>
</dbReference>
<dbReference type="OrthoDB" id="9815676at2"/>
<dbReference type="SUPFAM" id="SSF46785">
    <property type="entry name" value="Winged helix' DNA-binding domain"/>
    <property type="match status" value="1"/>
</dbReference>
<organism evidence="6 7">
    <name type="scientific">Thalassotalea euphylliae</name>
    <dbReference type="NCBI Taxonomy" id="1655234"/>
    <lineage>
        <taxon>Bacteria</taxon>
        <taxon>Pseudomonadati</taxon>
        <taxon>Pseudomonadota</taxon>
        <taxon>Gammaproteobacteria</taxon>
        <taxon>Alteromonadales</taxon>
        <taxon>Colwelliaceae</taxon>
        <taxon>Thalassotalea</taxon>
    </lineage>
</organism>
<dbReference type="RefSeq" id="WP_116008339.1">
    <property type="nucleotide sequence ID" value="NZ_QUOU01000001.1"/>
</dbReference>
<dbReference type="EMBL" id="QUOU01000001">
    <property type="protein sequence ID" value="REL27255.1"/>
    <property type="molecule type" value="Genomic_DNA"/>
</dbReference>
<dbReference type="Pfam" id="PF00126">
    <property type="entry name" value="HTH_1"/>
    <property type="match status" value="1"/>
</dbReference>
<evidence type="ECO:0000256" key="3">
    <source>
        <dbReference type="ARBA" id="ARBA00023125"/>
    </source>
</evidence>
<dbReference type="InterPro" id="IPR058163">
    <property type="entry name" value="LysR-type_TF_proteobact-type"/>
</dbReference>
<reference evidence="6 7" key="1">
    <citation type="submission" date="2018-08" db="EMBL/GenBank/DDBJ databases">
        <title>Thalassotalea euphylliae genome.</title>
        <authorList>
            <person name="Summers S."/>
            <person name="Rice S.A."/>
            <person name="Freckelton M.L."/>
            <person name="Nedved B.T."/>
            <person name="Hadfield M.G."/>
        </authorList>
    </citation>
    <scope>NUCLEOTIDE SEQUENCE [LARGE SCALE GENOMIC DNA]</scope>
    <source>
        <strain evidence="6 7">H1</strain>
    </source>
</reference>
<dbReference type="PANTHER" id="PTHR30537">
    <property type="entry name" value="HTH-TYPE TRANSCRIPTIONAL REGULATOR"/>
    <property type="match status" value="1"/>
</dbReference>
<gene>
    <name evidence="6" type="ORF">DXX93_12220</name>
</gene>
<dbReference type="CDD" id="cd08422">
    <property type="entry name" value="PBP2_CrgA_like"/>
    <property type="match status" value="1"/>
</dbReference>
<dbReference type="GO" id="GO:0003700">
    <property type="term" value="F:DNA-binding transcription factor activity"/>
    <property type="evidence" value="ECO:0007669"/>
    <property type="project" value="InterPro"/>
</dbReference>
<dbReference type="GO" id="GO:0006351">
    <property type="term" value="P:DNA-templated transcription"/>
    <property type="evidence" value="ECO:0007669"/>
    <property type="project" value="TreeGrafter"/>
</dbReference>
<evidence type="ECO:0000256" key="2">
    <source>
        <dbReference type="ARBA" id="ARBA00023015"/>
    </source>
</evidence>
<evidence type="ECO:0000259" key="5">
    <source>
        <dbReference type="PROSITE" id="PS50931"/>
    </source>
</evidence>
<accession>A0A3E0TTK9</accession>
<dbReference type="InterPro" id="IPR036390">
    <property type="entry name" value="WH_DNA-bd_sf"/>
</dbReference>
<dbReference type="AlphaFoldDB" id="A0A3E0TTK9"/>
<evidence type="ECO:0000256" key="4">
    <source>
        <dbReference type="ARBA" id="ARBA00023163"/>
    </source>
</evidence>
<evidence type="ECO:0000313" key="6">
    <source>
        <dbReference type="EMBL" id="REL27255.1"/>
    </source>
</evidence>
<dbReference type="PANTHER" id="PTHR30537:SF5">
    <property type="entry name" value="HTH-TYPE TRANSCRIPTIONAL ACTIVATOR TTDR-RELATED"/>
    <property type="match status" value="1"/>
</dbReference>
<dbReference type="InterPro" id="IPR000847">
    <property type="entry name" value="LysR_HTH_N"/>
</dbReference>
<name>A0A3E0TTK9_9GAMM</name>
<dbReference type="InterPro" id="IPR036388">
    <property type="entry name" value="WH-like_DNA-bd_sf"/>
</dbReference>
<comment type="similarity">
    <text evidence="1">Belongs to the LysR transcriptional regulatory family.</text>
</comment>
<dbReference type="FunFam" id="1.10.10.10:FF:000001">
    <property type="entry name" value="LysR family transcriptional regulator"/>
    <property type="match status" value="1"/>
</dbReference>
<dbReference type="Gene3D" id="3.40.190.290">
    <property type="match status" value="1"/>
</dbReference>
<dbReference type="Proteomes" id="UP000256478">
    <property type="component" value="Unassembled WGS sequence"/>
</dbReference>
<feature type="domain" description="HTH lysR-type" evidence="5">
    <location>
        <begin position="4"/>
        <end position="61"/>
    </location>
</feature>
<comment type="caution">
    <text evidence="6">The sequence shown here is derived from an EMBL/GenBank/DDBJ whole genome shotgun (WGS) entry which is preliminary data.</text>
</comment>